<evidence type="ECO:0008006" key="4">
    <source>
        <dbReference type="Google" id="ProtNLM"/>
    </source>
</evidence>
<feature type="signal peptide" evidence="1">
    <location>
        <begin position="1"/>
        <end position="38"/>
    </location>
</feature>
<evidence type="ECO:0000313" key="3">
    <source>
        <dbReference type="Proteomes" id="UP001244295"/>
    </source>
</evidence>
<dbReference type="AlphaFoldDB" id="A0AAW8DUN6"/>
<name>A0AAW8DUN6_9BURK</name>
<evidence type="ECO:0000313" key="2">
    <source>
        <dbReference type="EMBL" id="MDP9923149.1"/>
    </source>
</evidence>
<comment type="caution">
    <text evidence="2">The sequence shown here is derived from an EMBL/GenBank/DDBJ whole genome shotgun (WGS) entry which is preliminary data.</text>
</comment>
<proteinExistence type="predicted"/>
<dbReference type="EMBL" id="JAUSRR010000003">
    <property type="protein sequence ID" value="MDP9923149.1"/>
    <property type="molecule type" value="Genomic_DNA"/>
</dbReference>
<organism evidence="2 3">
    <name type="scientific">Variovorax boronicumulans</name>
    <dbReference type="NCBI Taxonomy" id="436515"/>
    <lineage>
        <taxon>Bacteria</taxon>
        <taxon>Pseudomonadati</taxon>
        <taxon>Pseudomonadota</taxon>
        <taxon>Betaproteobacteria</taxon>
        <taxon>Burkholderiales</taxon>
        <taxon>Comamonadaceae</taxon>
        <taxon>Variovorax</taxon>
    </lineage>
</organism>
<sequence length="62" mass="6618">MHHQTLGSNRPYLQSKQGYRALAAALWFGAVASMPAGAQVSASNSRRACARQPALMQSGMLN</sequence>
<evidence type="ECO:0000256" key="1">
    <source>
        <dbReference type="SAM" id="SignalP"/>
    </source>
</evidence>
<reference evidence="2" key="1">
    <citation type="submission" date="2023-07" db="EMBL/GenBank/DDBJ databases">
        <title>Sorghum-associated microbial communities from plants grown in Nebraska, USA.</title>
        <authorList>
            <person name="Schachtman D."/>
        </authorList>
    </citation>
    <scope>NUCLEOTIDE SEQUENCE</scope>
    <source>
        <strain evidence="2">DS2795</strain>
    </source>
</reference>
<feature type="chain" id="PRO_5043566664" description="ESPR domain-containing protein" evidence="1">
    <location>
        <begin position="39"/>
        <end position="62"/>
    </location>
</feature>
<keyword evidence="1" id="KW-0732">Signal</keyword>
<protein>
    <recommendedName>
        <fullName evidence="4">ESPR domain-containing protein</fullName>
    </recommendedName>
</protein>
<dbReference type="RefSeq" id="WP_307636685.1">
    <property type="nucleotide sequence ID" value="NZ_JAUSRR010000003.1"/>
</dbReference>
<dbReference type="Proteomes" id="UP001244295">
    <property type="component" value="Unassembled WGS sequence"/>
</dbReference>
<gene>
    <name evidence="2" type="ORF">J2W25_002170</name>
</gene>
<accession>A0AAW8DUN6</accession>